<feature type="compositionally biased region" description="Low complexity" evidence="4">
    <location>
        <begin position="296"/>
        <end position="318"/>
    </location>
</feature>
<reference evidence="6" key="1">
    <citation type="submission" date="2018-07" db="EMBL/GenBank/DDBJ databases">
        <authorList>
            <person name="Quirk P.G."/>
            <person name="Krulwich T.A."/>
        </authorList>
    </citation>
    <scope>NUCLEOTIDE SEQUENCE</scope>
</reference>
<feature type="compositionally biased region" description="Polar residues" evidence="4">
    <location>
        <begin position="251"/>
        <end position="266"/>
    </location>
</feature>
<accession>A0A336LW30</accession>
<dbReference type="PANTHER" id="PTHR12587">
    <property type="entry name" value="LAR INTERACTING PROTEIN LIP -RELATED PROTEIN"/>
    <property type="match status" value="1"/>
</dbReference>
<feature type="domain" description="SAM" evidence="5">
    <location>
        <begin position="380"/>
        <end position="445"/>
    </location>
</feature>
<dbReference type="Gene3D" id="1.10.150.50">
    <property type="entry name" value="Transcription Factor, Ets-1"/>
    <property type="match status" value="3"/>
</dbReference>
<feature type="region of interest" description="Disordered" evidence="4">
    <location>
        <begin position="217"/>
        <end position="320"/>
    </location>
</feature>
<dbReference type="CDD" id="cd09566">
    <property type="entry name" value="SAM_liprin-beta1_2_repeat2"/>
    <property type="match status" value="1"/>
</dbReference>
<dbReference type="Pfam" id="PF07647">
    <property type="entry name" value="SAM_2"/>
    <property type="match status" value="1"/>
</dbReference>
<evidence type="ECO:0000256" key="3">
    <source>
        <dbReference type="SAM" id="Coils"/>
    </source>
</evidence>
<dbReference type="GO" id="GO:0007528">
    <property type="term" value="P:neuromuscular junction development"/>
    <property type="evidence" value="ECO:0007669"/>
    <property type="project" value="TreeGrafter"/>
</dbReference>
<gene>
    <name evidence="6" type="primary">CSON005824</name>
</gene>
<feature type="compositionally biased region" description="Basic and acidic residues" evidence="4">
    <location>
        <begin position="676"/>
        <end position="690"/>
    </location>
</feature>
<dbReference type="VEuPathDB" id="VectorBase:CSON005824"/>
<dbReference type="InterPro" id="IPR037619">
    <property type="entry name" value="LIPB1/2_SAM_3rd"/>
</dbReference>
<evidence type="ECO:0000259" key="5">
    <source>
        <dbReference type="PROSITE" id="PS50105"/>
    </source>
</evidence>
<evidence type="ECO:0000313" key="6">
    <source>
        <dbReference type="EMBL" id="SSX22020.1"/>
    </source>
</evidence>
<evidence type="ECO:0000256" key="1">
    <source>
        <dbReference type="ARBA" id="ARBA00022737"/>
    </source>
</evidence>
<dbReference type="InterPro" id="IPR029515">
    <property type="entry name" value="Liprin"/>
</dbReference>
<dbReference type="GO" id="GO:0048786">
    <property type="term" value="C:presynaptic active zone"/>
    <property type="evidence" value="ECO:0007669"/>
    <property type="project" value="TreeGrafter"/>
</dbReference>
<dbReference type="OMA" id="KWLKADP"/>
<dbReference type="CDD" id="cd09569">
    <property type="entry name" value="SAM_liprin-beta1_2_repeat3"/>
    <property type="match status" value="1"/>
</dbReference>
<dbReference type="SMART" id="SM00454">
    <property type="entry name" value="SAM"/>
    <property type="match status" value="3"/>
</dbReference>
<feature type="region of interest" description="Disordered" evidence="4">
    <location>
        <begin position="335"/>
        <end position="356"/>
    </location>
</feature>
<keyword evidence="1" id="KW-0677">Repeat</keyword>
<name>A0A336LW30_CULSO</name>
<protein>
    <submittedName>
        <fullName evidence="6">CSON005824 protein</fullName>
    </submittedName>
</protein>
<feature type="compositionally biased region" description="Polar residues" evidence="4">
    <location>
        <begin position="225"/>
        <end position="239"/>
    </location>
</feature>
<dbReference type="EMBL" id="UFQT01000224">
    <property type="protein sequence ID" value="SSX22020.1"/>
    <property type="molecule type" value="Genomic_DNA"/>
</dbReference>
<dbReference type="Pfam" id="PF00536">
    <property type="entry name" value="SAM_1"/>
    <property type="match status" value="2"/>
</dbReference>
<proteinExistence type="predicted"/>
<dbReference type="PROSITE" id="PS50105">
    <property type="entry name" value="SAM_DOMAIN"/>
    <property type="match status" value="2"/>
</dbReference>
<keyword evidence="2 3" id="KW-0175">Coiled coil</keyword>
<feature type="region of interest" description="Disordered" evidence="4">
    <location>
        <begin position="671"/>
        <end position="703"/>
    </location>
</feature>
<dbReference type="InterPro" id="IPR001660">
    <property type="entry name" value="SAM"/>
</dbReference>
<dbReference type="InterPro" id="IPR058914">
    <property type="entry name" value="LIPB1/2_CC"/>
</dbReference>
<dbReference type="SUPFAM" id="SSF47769">
    <property type="entry name" value="SAM/Pointed domain"/>
    <property type="match status" value="3"/>
</dbReference>
<feature type="compositionally biased region" description="Basic and acidic residues" evidence="4">
    <location>
        <begin position="269"/>
        <end position="295"/>
    </location>
</feature>
<organism evidence="6">
    <name type="scientific">Culicoides sonorensis</name>
    <name type="common">Biting midge</name>
    <dbReference type="NCBI Taxonomy" id="179676"/>
    <lineage>
        <taxon>Eukaryota</taxon>
        <taxon>Metazoa</taxon>
        <taxon>Ecdysozoa</taxon>
        <taxon>Arthropoda</taxon>
        <taxon>Hexapoda</taxon>
        <taxon>Insecta</taxon>
        <taxon>Pterygota</taxon>
        <taxon>Neoptera</taxon>
        <taxon>Endopterygota</taxon>
        <taxon>Diptera</taxon>
        <taxon>Nematocera</taxon>
        <taxon>Chironomoidea</taxon>
        <taxon>Ceratopogonidae</taxon>
        <taxon>Ceratopogoninae</taxon>
        <taxon>Culicoides</taxon>
        <taxon>Monoculicoides</taxon>
    </lineage>
</organism>
<feature type="coiled-coil region" evidence="3">
    <location>
        <begin position="133"/>
        <end position="195"/>
    </location>
</feature>
<feature type="domain" description="SAM" evidence="5">
    <location>
        <begin position="462"/>
        <end position="520"/>
    </location>
</feature>
<sequence>MGKSDEMDSASKMLANALQQMDGIINQQQQTTLAASRSNGSPDYKEFQNHSIIAAAQNLAFLLQEQQSSSPTGAISNAFPDTCTMETISHWLENQLPRPDSDERYRRIQSDKEALALQVQVLSEQVSLQNEKIGELERLINEKNRLISNAEDLLQREILSRSSLETQKLELLTAMSEMKLLNTALEHENKELRVKCFGPTIAAQARQQIFQNSSLENSPIHRSHGSLTQNNNMSILTTPKTPPATYRQKIQHTYNSLPRQVVSSVDSGGPEKERKNVAFADSDKYIENNTLERRSCTPQPTSSSSPSSNMNNSSNTGSIKGVKSLKSIFGKMKRSGSGNLEDLSPPNGDEFKRGGVRATAGPRLGYSYGLKKSDKAFHEYDTEDICAWLDELGLEVYIDDAKRWLKNGASDLIQAPPEKIEKELNLKSPLHKKKIVLAVADATGQETDELFKSAGKLDLLWVLRWLEDIGLPQYKDAFTAAKMDGRMLNRLTIDDLGHLHISSCLHVASLRRGIQLMRQNNWNDDILIRRSSSESEDRDKVQFWTAHRVWDWLRVVDLAEYAPNLRGAGVHGALMMLEPKFTSELLADLLSIPPSKTLLRRHLSTHFKELLGRDVIQLKRDAENTLGYQPLTLYSKIKKKSQFSLIRKRSFKGAINENDVSELVCPMTDTSDEDITQAREKEALNNSKDKSGRKKMSGCLSPQ</sequence>
<dbReference type="PANTHER" id="PTHR12587:SF14">
    <property type="entry name" value="AT31531P"/>
    <property type="match status" value="1"/>
</dbReference>
<evidence type="ECO:0000256" key="2">
    <source>
        <dbReference type="ARBA" id="ARBA00023054"/>
    </source>
</evidence>
<evidence type="ECO:0000256" key="4">
    <source>
        <dbReference type="SAM" id="MobiDB-lite"/>
    </source>
</evidence>
<dbReference type="AlphaFoldDB" id="A0A336LW30"/>
<dbReference type="InterPro" id="IPR013761">
    <property type="entry name" value="SAM/pointed_sf"/>
</dbReference>
<dbReference type="InterPro" id="IPR037618">
    <property type="entry name" value="LIPB1/2_SAM_2nd"/>
</dbReference>
<dbReference type="Pfam" id="PF26022">
    <property type="entry name" value="CC_Liprin_beta"/>
    <property type="match status" value="1"/>
</dbReference>